<feature type="non-terminal residue" evidence="2">
    <location>
        <position position="1"/>
    </location>
</feature>
<evidence type="ECO:0000256" key="1">
    <source>
        <dbReference type="SAM" id="MobiDB-lite"/>
    </source>
</evidence>
<feature type="compositionally biased region" description="Basic residues" evidence="1">
    <location>
        <begin position="100"/>
        <end position="122"/>
    </location>
</feature>
<evidence type="ECO:0000313" key="3">
    <source>
        <dbReference type="Proteomes" id="UP000749559"/>
    </source>
</evidence>
<dbReference type="EMBL" id="CAIIXF020000008">
    <property type="protein sequence ID" value="CAH1790775.1"/>
    <property type="molecule type" value="Genomic_DNA"/>
</dbReference>
<evidence type="ECO:0000313" key="2">
    <source>
        <dbReference type="EMBL" id="CAH1790775.1"/>
    </source>
</evidence>
<feature type="compositionally biased region" description="Basic and acidic residues" evidence="1">
    <location>
        <begin position="79"/>
        <end position="94"/>
    </location>
</feature>
<comment type="caution">
    <text evidence="2">The sequence shown here is derived from an EMBL/GenBank/DDBJ whole genome shotgun (WGS) entry which is preliminary data.</text>
</comment>
<sequence>SYLIYTHQLKTMKLVPYVDNPEHWLKLIRAGRQNRLKVSQTGRGWIGIDDIKEDTKPVQIISPMTAVVDRAKAQLKRQHEDMKYEEYRPSKEKQQNSVNIKKKHSFKQKKQNTSNTRKKRTFLYKPPGIPARMDD</sequence>
<dbReference type="AlphaFoldDB" id="A0A8S4P989"/>
<feature type="region of interest" description="Disordered" evidence="1">
    <location>
        <begin position="79"/>
        <end position="135"/>
    </location>
</feature>
<dbReference type="Proteomes" id="UP000749559">
    <property type="component" value="Unassembled WGS sequence"/>
</dbReference>
<keyword evidence="3" id="KW-1185">Reference proteome</keyword>
<proteinExistence type="predicted"/>
<reference evidence="2" key="1">
    <citation type="submission" date="2022-03" db="EMBL/GenBank/DDBJ databases">
        <authorList>
            <person name="Martin C."/>
        </authorList>
    </citation>
    <scope>NUCLEOTIDE SEQUENCE</scope>
</reference>
<name>A0A8S4P989_OWEFU</name>
<accession>A0A8S4P989</accession>
<gene>
    <name evidence="2" type="ORF">OFUS_LOCUS15945</name>
</gene>
<protein>
    <submittedName>
        <fullName evidence="2">Uncharacterized protein</fullName>
    </submittedName>
</protein>
<organism evidence="2 3">
    <name type="scientific">Owenia fusiformis</name>
    <name type="common">Polychaete worm</name>
    <dbReference type="NCBI Taxonomy" id="6347"/>
    <lineage>
        <taxon>Eukaryota</taxon>
        <taxon>Metazoa</taxon>
        <taxon>Spiralia</taxon>
        <taxon>Lophotrochozoa</taxon>
        <taxon>Annelida</taxon>
        <taxon>Polychaeta</taxon>
        <taxon>Sedentaria</taxon>
        <taxon>Canalipalpata</taxon>
        <taxon>Sabellida</taxon>
        <taxon>Oweniida</taxon>
        <taxon>Oweniidae</taxon>
        <taxon>Owenia</taxon>
    </lineage>
</organism>